<evidence type="ECO:0000313" key="3">
    <source>
        <dbReference type="Proteomes" id="UP000736335"/>
    </source>
</evidence>
<name>A0A9P6HPT1_9AGAM</name>
<proteinExistence type="predicted"/>
<evidence type="ECO:0000256" key="1">
    <source>
        <dbReference type="SAM" id="MobiDB-lite"/>
    </source>
</evidence>
<reference evidence="2" key="2">
    <citation type="submission" date="2020-11" db="EMBL/GenBank/DDBJ databases">
        <authorList>
            <consortium name="DOE Joint Genome Institute"/>
            <person name="Kuo A."/>
            <person name="Miyauchi S."/>
            <person name="Kiss E."/>
            <person name="Drula E."/>
            <person name="Kohler A."/>
            <person name="Sanchez-Garcia M."/>
            <person name="Andreopoulos B."/>
            <person name="Barry K.W."/>
            <person name="Bonito G."/>
            <person name="Buee M."/>
            <person name="Carver A."/>
            <person name="Chen C."/>
            <person name="Cichocki N."/>
            <person name="Clum A."/>
            <person name="Culley D."/>
            <person name="Crous P.W."/>
            <person name="Fauchery L."/>
            <person name="Girlanda M."/>
            <person name="Hayes R."/>
            <person name="Keri Z."/>
            <person name="Labutti K."/>
            <person name="Lipzen A."/>
            <person name="Lombard V."/>
            <person name="Magnuson J."/>
            <person name="Maillard F."/>
            <person name="Morin E."/>
            <person name="Murat C."/>
            <person name="Nolan M."/>
            <person name="Ohm R."/>
            <person name="Pangilinan J."/>
            <person name="Pereira M."/>
            <person name="Perotto S."/>
            <person name="Peter M."/>
            <person name="Riley R."/>
            <person name="Sitrit Y."/>
            <person name="Stielow B."/>
            <person name="Szollosi G."/>
            <person name="Zifcakova L."/>
            <person name="Stursova M."/>
            <person name="Spatafora J.W."/>
            <person name="Tedersoo L."/>
            <person name="Vaario L.-M."/>
            <person name="Yamada A."/>
            <person name="Yan M."/>
            <person name="Wang P."/>
            <person name="Xu J."/>
            <person name="Bruns T."/>
            <person name="Baldrian P."/>
            <person name="Vilgalys R."/>
            <person name="Henrissat B."/>
            <person name="Grigoriev I.V."/>
            <person name="Hibbett D."/>
            <person name="Nagy L.G."/>
            <person name="Martin F.M."/>
        </authorList>
    </citation>
    <scope>NUCLEOTIDE SEQUENCE</scope>
    <source>
        <strain evidence="2">UH-Tt-Lm1</strain>
    </source>
</reference>
<dbReference type="EMBL" id="WIUZ02000001">
    <property type="protein sequence ID" value="KAF9792186.1"/>
    <property type="molecule type" value="Genomic_DNA"/>
</dbReference>
<evidence type="ECO:0000313" key="2">
    <source>
        <dbReference type="EMBL" id="KAF9792186.1"/>
    </source>
</evidence>
<dbReference type="AlphaFoldDB" id="A0A9P6HPT1"/>
<accession>A0A9P6HPT1</accession>
<feature type="compositionally biased region" description="Polar residues" evidence="1">
    <location>
        <begin position="263"/>
        <end position="278"/>
    </location>
</feature>
<feature type="region of interest" description="Disordered" evidence="1">
    <location>
        <begin position="217"/>
        <end position="291"/>
    </location>
</feature>
<protein>
    <submittedName>
        <fullName evidence="2">Uncharacterized protein</fullName>
    </submittedName>
</protein>
<gene>
    <name evidence="2" type="ORF">BJ322DRAFT_1027639</name>
</gene>
<dbReference type="Proteomes" id="UP000736335">
    <property type="component" value="Unassembled WGS sequence"/>
</dbReference>
<organism evidence="2 3">
    <name type="scientific">Thelephora terrestris</name>
    <dbReference type="NCBI Taxonomy" id="56493"/>
    <lineage>
        <taxon>Eukaryota</taxon>
        <taxon>Fungi</taxon>
        <taxon>Dikarya</taxon>
        <taxon>Basidiomycota</taxon>
        <taxon>Agaricomycotina</taxon>
        <taxon>Agaricomycetes</taxon>
        <taxon>Thelephorales</taxon>
        <taxon>Thelephoraceae</taxon>
        <taxon>Thelephora</taxon>
    </lineage>
</organism>
<reference evidence="2" key="1">
    <citation type="journal article" date="2020" name="Nat. Commun.">
        <title>Large-scale genome sequencing of mycorrhizal fungi provides insights into the early evolution of symbiotic traits.</title>
        <authorList>
            <person name="Miyauchi S."/>
            <person name="Kiss E."/>
            <person name="Kuo A."/>
            <person name="Drula E."/>
            <person name="Kohler A."/>
            <person name="Sanchez-Garcia M."/>
            <person name="Morin E."/>
            <person name="Andreopoulos B."/>
            <person name="Barry K.W."/>
            <person name="Bonito G."/>
            <person name="Buee M."/>
            <person name="Carver A."/>
            <person name="Chen C."/>
            <person name="Cichocki N."/>
            <person name="Clum A."/>
            <person name="Culley D."/>
            <person name="Crous P.W."/>
            <person name="Fauchery L."/>
            <person name="Girlanda M."/>
            <person name="Hayes R.D."/>
            <person name="Keri Z."/>
            <person name="LaButti K."/>
            <person name="Lipzen A."/>
            <person name="Lombard V."/>
            <person name="Magnuson J."/>
            <person name="Maillard F."/>
            <person name="Murat C."/>
            <person name="Nolan M."/>
            <person name="Ohm R.A."/>
            <person name="Pangilinan J."/>
            <person name="Pereira M.F."/>
            <person name="Perotto S."/>
            <person name="Peter M."/>
            <person name="Pfister S."/>
            <person name="Riley R."/>
            <person name="Sitrit Y."/>
            <person name="Stielow J.B."/>
            <person name="Szollosi G."/>
            <person name="Zifcakova L."/>
            <person name="Stursova M."/>
            <person name="Spatafora J.W."/>
            <person name="Tedersoo L."/>
            <person name="Vaario L.M."/>
            <person name="Yamada A."/>
            <person name="Yan M."/>
            <person name="Wang P."/>
            <person name="Xu J."/>
            <person name="Bruns T."/>
            <person name="Baldrian P."/>
            <person name="Vilgalys R."/>
            <person name="Dunand C."/>
            <person name="Henrissat B."/>
            <person name="Grigoriev I.V."/>
            <person name="Hibbett D."/>
            <person name="Nagy L.G."/>
            <person name="Martin F.M."/>
        </authorList>
    </citation>
    <scope>NUCLEOTIDE SEQUENCE</scope>
    <source>
        <strain evidence="2">UH-Tt-Lm1</strain>
    </source>
</reference>
<keyword evidence="3" id="KW-1185">Reference proteome</keyword>
<sequence>MPPNKPLNVEILRKDLKSLSDEDVWLEYQEYGVKAKSSTSSWSCYVLAKEGEQFGVRCTNTTGNDIVARISVDACYVQQYLLRPAGVEGDTVTCDGTGSHTMVFRLVSALTRAGNKHSRPPSETGCISITVYQVSPVGSGIPPPEKPTEQLELPVSMDGTFWKLCVRLAGCEMVIGQPSPHAADINAKGWKQVARMDFNYRTEEELFSGRIRGIEVPSKRKPSFDTNTALPATKRKREPTGDDTPKKRRDLYSPGSIWKKYTPSASKFSYPTPSQPEYSPSPAPVGGVEKHPPPLPALYKIPVVSDGPLSSGQVSTMPKLNEDTEGVLSDGTSAMDLESPPFLPWPGDHTRITLDPPEIFLQQPSVEPPRSQPEPSVVAPAITPPLTPHNNPEPAKSTAENADGTDRAALTLVTFLDDVSPHRPIRFLEKDLQATGISTLAELTVVARRPEEFRTKIPVLAELRDRDQYLWMMLKKKLTELLEEEPMEQLDESLEESDPVGRFTRSLGAGGCINLGWLAENLREAGIASQKDLLVLSRNLERYAESIPFLQVFATSNKFGWTVFQIGLEGLPGRRTTPIFSQTQDHGADMEGYAYIKHFLDTIDSDKPLGYLADGFVKAGLSAQFTLLDVAEDIKFAVGAMPFLQDLATGDQLVWAMIVAGLENLSKST</sequence>
<dbReference type="OrthoDB" id="10445562at2759"/>
<comment type="caution">
    <text evidence="2">The sequence shown here is derived from an EMBL/GenBank/DDBJ whole genome shotgun (WGS) entry which is preliminary data.</text>
</comment>
<feature type="region of interest" description="Disordered" evidence="1">
    <location>
        <begin position="362"/>
        <end position="403"/>
    </location>
</feature>